<accession>A0A4D4KM03</accession>
<dbReference type="Pfam" id="PF01547">
    <property type="entry name" value="SBP_bac_1"/>
    <property type="match status" value="1"/>
</dbReference>
<feature type="chain" id="PRO_5020690172" description="Sugar ABC transporter substrate-binding protein" evidence="1">
    <location>
        <begin position="20"/>
        <end position="435"/>
    </location>
</feature>
<sequence length="435" mass="47595">MLRWAAAAGALATAGTATACAGGRAASVRTSGPVTLSLWTHDQGYQDFFARSVPRADRATRFSYRLRVTRAGAQDLVTKLLAQAVAGRGTPDLMGFEIGNFARMLRGDLSARLLRDWTEDVAPLGDDLLAARRAPYTVDGRLYALDSDTPATVYYYRDDLLSKYGIPADLGTWEEVARAGARLYDKHRVSLGAVSTGSDLNQVVQLFAILLYQRGGALFDAHAHPTLDSPEAEETLRFICDGLRTGFLVDVADFYGPSMQTALKRGSVAGLWMASWYKTFGLQPNVPEQSGRWRIRALPRFSAGGGRTSVAGGTGFTAITGKANTEAGAGFLSATWLTEEAQIRRYRELGYLPTRRSVFRSPELLALEDTFCGGQRLFEVYAPLVDHVPAYYQSPDQSILMDVLSGYLIRAYRGDLSPREALRRATSDFRAQASR</sequence>
<comment type="caution">
    <text evidence="2">The sequence shown here is derived from an EMBL/GenBank/DDBJ whole genome shotgun (WGS) entry which is preliminary data.</text>
</comment>
<dbReference type="EMBL" id="BJHW01000001">
    <property type="protein sequence ID" value="GDY49945.1"/>
    <property type="molecule type" value="Genomic_DNA"/>
</dbReference>
<dbReference type="RefSeq" id="WP_344595730.1">
    <property type="nucleotide sequence ID" value="NZ_BAAASO010000030.1"/>
</dbReference>
<keyword evidence="3" id="KW-1185">Reference proteome</keyword>
<dbReference type="Proteomes" id="UP000301309">
    <property type="component" value="Unassembled WGS sequence"/>
</dbReference>
<protein>
    <recommendedName>
        <fullName evidence="4">Sugar ABC transporter substrate-binding protein</fullName>
    </recommendedName>
</protein>
<proteinExistence type="predicted"/>
<evidence type="ECO:0008006" key="4">
    <source>
        <dbReference type="Google" id="ProtNLM"/>
    </source>
</evidence>
<dbReference type="AlphaFoldDB" id="A0A4D4KM03"/>
<dbReference type="SUPFAM" id="SSF53850">
    <property type="entry name" value="Periplasmic binding protein-like II"/>
    <property type="match status" value="1"/>
</dbReference>
<gene>
    <name evidence="2" type="ORF">SVIO_005680</name>
</gene>
<keyword evidence="1" id="KW-0732">Signal</keyword>
<reference evidence="2 3" key="1">
    <citation type="journal article" date="2020" name="Int. J. Syst. Evol. Microbiol.">
        <title>Reclassification of Streptomyces castelarensis and Streptomyces sporoclivatus as later heterotypic synonyms of Streptomyces antimycoticus.</title>
        <authorList>
            <person name="Komaki H."/>
            <person name="Tamura T."/>
        </authorList>
    </citation>
    <scope>NUCLEOTIDE SEQUENCE [LARGE SCALE GENOMIC DNA]</scope>
    <source>
        <strain evidence="2 3">NBRC 13459</strain>
    </source>
</reference>
<dbReference type="InterPro" id="IPR050490">
    <property type="entry name" value="Bact_solute-bd_prot1"/>
</dbReference>
<evidence type="ECO:0000256" key="1">
    <source>
        <dbReference type="SAM" id="SignalP"/>
    </source>
</evidence>
<dbReference type="Gene3D" id="3.40.190.10">
    <property type="entry name" value="Periplasmic binding protein-like II"/>
    <property type="match status" value="1"/>
</dbReference>
<name>A0A4D4KM03_STRVO</name>
<dbReference type="PANTHER" id="PTHR43649:SF12">
    <property type="entry name" value="DIACETYLCHITOBIOSE BINDING PROTEIN DASA"/>
    <property type="match status" value="1"/>
</dbReference>
<dbReference type="InterPro" id="IPR006059">
    <property type="entry name" value="SBP"/>
</dbReference>
<feature type="signal peptide" evidence="1">
    <location>
        <begin position="1"/>
        <end position="19"/>
    </location>
</feature>
<evidence type="ECO:0000313" key="3">
    <source>
        <dbReference type="Proteomes" id="UP000301309"/>
    </source>
</evidence>
<evidence type="ECO:0000313" key="2">
    <source>
        <dbReference type="EMBL" id="GDY49945.1"/>
    </source>
</evidence>
<dbReference type="PROSITE" id="PS51257">
    <property type="entry name" value="PROKAR_LIPOPROTEIN"/>
    <property type="match status" value="1"/>
</dbReference>
<dbReference type="PANTHER" id="PTHR43649">
    <property type="entry name" value="ARABINOSE-BINDING PROTEIN-RELATED"/>
    <property type="match status" value="1"/>
</dbReference>
<organism evidence="2 3">
    <name type="scientific">Streptomyces violaceusniger</name>
    <dbReference type="NCBI Taxonomy" id="68280"/>
    <lineage>
        <taxon>Bacteria</taxon>
        <taxon>Bacillati</taxon>
        <taxon>Actinomycetota</taxon>
        <taxon>Actinomycetes</taxon>
        <taxon>Kitasatosporales</taxon>
        <taxon>Streptomycetaceae</taxon>
        <taxon>Streptomyces</taxon>
        <taxon>Streptomyces violaceusniger group</taxon>
    </lineage>
</organism>